<protein>
    <submittedName>
        <fullName evidence="4">Alpha/beta hydrolase</fullName>
    </submittedName>
</protein>
<organism evidence="4 5">
    <name type="scientific">Kocuria rosea</name>
    <name type="common">Deinococcus erythromyxa</name>
    <name type="synonym">Micrococcus rubens</name>
    <dbReference type="NCBI Taxonomy" id="1275"/>
    <lineage>
        <taxon>Bacteria</taxon>
        <taxon>Bacillati</taxon>
        <taxon>Actinomycetota</taxon>
        <taxon>Actinomycetes</taxon>
        <taxon>Micrococcales</taxon>
        <taxon>Micrococcaceae</taxon>
        <taxon>Kocuria</taxon>
    </lineage>
</organism>
<reference evidence="4 5" key="1">
    <citation type="submission" date="2019-03" db="EMBL/GenBank/DDBJ databases">
        <title>Genome Sequencing and Assembly of Various Microbes Isolated from Partially Reclaimed Soil and Acid Mine Drainage (AMD) Site.</title>
        <authorList>
            <person name="Steinbock B."/>
            <person name="Bechtold R."/>
            <person name="Sevigny J.L."/>
            <person name="Thomas D."/>
            <person name="Cuthill L.R."/>
            <person name="Aveiro Johannsen E.J."/>
            <person name="Thomas K."/>
            <person name="Ghosh A."/>
        </authorList>
    </citation>
    <scope>NUCLEOTIDE SEQUENCE [LARGE SCALE GENOMIC DNA]</scope>
    <source>
        <strain evidence="4 5">S-A3</strain>
    </source>
</reference>
<dbReference type="InterPro" id="IPR029058">
    <property type="entry name" value="AB_hydrolase_fold"/>
</dbReference>
<dbReference type="PANTHER" id="PTHR22946:SF9">
    <property type="entry name" value="POLYKETIDE TRANSFERASE AF380"/>
    <property type="match status" value="1"/>
</dbReference>
<dbReference type="Gene3D" id="1.10.10.800">
    <property type="match status" value="1"/>
</dbReference>
<dbReference type="Pfam" id="PF12697">
    <property type="entry name" value="Abhydrolase_6"/>
    <property type="match status" value="1"/>
</dbReference>
<proteinExistence type="inferred from homology"/>
<evidence type="ECO:0000259" key="3">
    <source>
        <dbReference type="Pfam" id="PF12697"/>
    </source>
</evidence>
<dbReference type="AlphaFoldDB" id="A0A4R5YCL7"/>
<evidence type="ECO:0000256" key="1">
    <source>
        <dbReference type="ARBA" id="ARBA00022801"/>
    </source>
</evidence>
<comment type="similarity">
    <text evidence="2">Belongs to the AB hydrolase superfamily. FUS2 hydrolase family.</text>
</comment>
<comment type="caution">
    <text evidence="4">The sequence shown here is derived from an EMBL/GenBank/DDBJ whole genome shotgun (WGS) entry which is preliminary data.</text>
</comment>
<dbReference type="InterPro" id="IPR000073">
    <property type="entry name" value="AB_hydrolase_1"/>
</dbReference>
<dbReference type="Proteomes" id="UP000295163">
    <property type="component" value="Unassembled WGS sequence"/>
</dbReference>
<name>A0A4R5YCL7_KOCRO</name>
<dbReference type="EMBL" id="SMZT01000006">
    <property type="protein sequence ID" value="TDL40985.1"/>
    <property type="molecule type" value="Genomic_DNA"/>
</dbReference>
<dbReference type="PANTHER" id="PTHR22946">
    <property type="entry name" value="DIENELACTONE HYDROLASE DOMAIN-CONTAINING PROTEIN-RELATED"/>
    <property type="match status" value="1"/>
</dbReference>
<feature type="domain" description="AB hydrolase-1" evidence="3">
    <location>
        <begin position="48"/>
        <end position="305"/>
    </location>
</feature>
<dbReference type="SUPFAM" id="SSF53474">
    <property type="entry name" value="alpha/beta-Hydrolases"/>
    <property type="match status" value="1"/>
</dbReference>
<dbReference type="InterPro" id="IPR050261">
    <property type="entry name" value="FrsA_esterase"/>
</dbReference>
<dbReference type="Gene3D" id="3.40.50.1820">
    <property type="entry name" value="alpha/beta hydrolase"/>
    <property type="match status" value="1"/>
</dbReference>
<keyword evidence="1 4" id="KW-0378">Hydrolase</keyword>
<gene>
    <name evidence="4" type="ORF">E2R59_13505</name>
</gene>
<evidence type="ECO:0000256" key="2">
    <source>
        <dbReference type="ARBA" id="ARBA00038115"/>
    </source>
</evidence>
<sequence length="332" mass="35720">MDPTGGHQGPPRPVEDTMPEALTFDSGGVPCAAALYRPAPAGAAAPCVVMGHGFTGTQDQLAEHAAGLAEHGLAVLTFDYRRFGRSGGAPRQVVDAAEQLEDWRAAVRLARSLPGLDPARTALWGSSLSGGHVLRLASEDRRTRAVVAQVPEFGKGSESTAGEIRAKKRQEHIPLGLLLRTTARLLAAAVRDELRGRRGLPPRCIPVFALPGDVGAIIDPDSDRYLEHAVETGPTWRNEFAPRLLFHPPVYLPGTAERVRAPLLVCVAEQDTETDPRRAAQIARAAPRGEVVTYPVGHFAVYEDPVRSRVLEDQARFLVRHLRPGAEPAGGR</sequence>
<evidence type="ECO:0000313" key="4">
    <source>
        <dbReference type="EMBL" id="TDL40985.1"/>
    </source>
</evidence>
<dbReference type="GO" id="GO:0052689">
    <property type="term" value="F:carboxylic ester hydrolase activity"/>
    <property type="evidence" value="ECO:0007669"/>
    <property type="project" value="UniProtKB-ARBA"/>
</dbReference>
<accession>A0A4R5YCL7</accession>
<evidence type="ECO:0000313" key="5">
    <source>
        <dbReference type="Proteomes" id="UP000295163"/>
    </source>
</evidence>